<sequence>MVKDSFGKMEKVKTSGITQKEEKAIGGNLVEVEANGGILAVEEEDGGIIEEVEDKKVKKIKANSFKHMAQVVIPRRNVIANFVKFMDQEVIQ</sequence>
<dbReference type="AlphaFoldDB" id="Q5JKN0"/>
<dbReference type="EMBL" id="AP003933">
    <property type="protein sequence ID" value="BAD87978.1"/>
    <property type="molecule type" value="Genomic_DNA"/>
</dbReference>
<gene>
    <name evidence="1" type="primary">OSJNBa0066C06.22</name>
</gene>
<organism evidence="1">
    <name type="scientific">Oryza sativa subsp. japonica</name>
    <name type="common">Rice</name>
    <dbReference type="NCBI Taxonomy" id="39947"/>
    <lineage>
        <taxon>Eukaryota</taxon>
        <taxon>Viridiplantae</taxon>
        <taxon>Streptophyta</taxon>
        <taxon>Embryophyta</taxon>
        <taxon>Tracheophyta</taxon>
        <taxon>Spermatophyta</taxon>
        <taxon>Magnoliopsida</taxon>
        <taxon>Liliopsida</taxon>
        <taxon>Poales</taxon>
        <taxon>Poaceae</taxon>
        <taxon>BOP clade</taxon>
        <taxon>Oryzoideae</taxon>
        <taxon>Oryzeae</taxon>
        <taxon>Oryzinae</taxon>
        <taxon>Oryza</taxon>
        <taxon>Oryza sativa</taxon>
    </lineage>
</organism>
<proteinExistence type="predicted"/>
<reference evidence="1" key="1">
    <citation type="journal article" date="2002" name="Nature">
        <title>The genome sequence and structure of rice chromosome 1.</title>
        <authorList>
            <person name="Sasaki T."/>
            <person name="Matsumoto T."/>
            <person name="Yamamoto K."/>
            <person name="Sakata K."/>
            <person name="Baba T."/>
            <person name="Katayose Y."/>
            <person name="Wu J."/>
            <person name="Niimura Y."/>
            <person name="Cheng Z."/>
            <person name="Nagamura Y."/>
            <person name="Antonio B.A."/>
            <person name="Kanamori H."/>
            <person name="Hosokawa S."/>
            <person name="Masukawa M."/>
            <person name="Arikawa K."/>
            <person name="Chiden Y."/>
            <person name="Hayashi M."/>
            <person name="Okamoto M."/>
            <person name="Ando T."/>
            <person name="Aoki H."/>
            <person name="Arita K."/>
            <person name="Hamada M."/>
            <person name="Harada C."/>
            <person name="Hijishita S."/>
            <person name="Honda M."/>
            <person name="Ichikawa Y."/>
            <person name="Idonuma A."/>
            <person name="Iijima M."/>
            <person name="Ikeda M."/>
            <person name="Ikeno M."/>
            <person name="Itoh S."/>
            <person name="Itoh T."/>
            <person name="Itoh Y."/>
            <person name="Itoh Y."/>
            <person name="Iwabuchi A."/>
            <person name="Kamiya K."/>
            <person name="Karasawa W."/>
            <person name="Katagiri S."/>
            <person name="Kikuta A."/>
            <person name="Kobayashi N."/>
            <person name="Kono I."/>
            <person name="Machita K."/>
            <person name="Maehara T."/>
            <person name="Mizuno H."/>
            <person name="Mizubayashi T."/>
            <person name="Mukai Y."/>
            <person name="Nagasaki H."/>
            <person name="Nakashima M."/>
            <person name="Nakama Y."/>
            <person name="Nakamichi Y."/>
            <person name="Nakamura M."/>
            <person name="Namiki N."/>
            <person name="Negishi M."/>
            <person name="Ohta I."/>
            <person name="Ono N."/>
            <person name="Saji S."/>
            <person name="Sakai K."/>
            <person name="Shibata M."/>
            <person name="Shimokawa T."/>
            <person name="Shomura A."/>
            <person name="Song J."/>
            <person name="Takazaki Y."/>
            <person name="Terasawa K."/>
            <person name="Tsuji K."/>
            <person name="Waki K."/>
            <person name="Yamagata H."/>
            <person name="Yamane H."/>
            <person name="Yoshiki S."/>
            <person name="Yoshihara R."/>
            <person name="Yukawa K."/>
            <person name="Zhong H."/>
            <person name="Iwama H."/>
            <person name="Endo T."/>
            <person name="Ito H."/>
            <person name="Hahn J.H."/>
            <person name="Kim H.I."/>
            <person name="Eun M.Y."/>
            <person name="Yano M."/>
            <person name="Jiang J."/>
            <person name="Gojobori T."/>
        </authorList>
    </citation>
    <scope>NUCLEOTIDE SEQUENCE [LARGE SCALE GENOMIC DNA]</scope>
</reference>
<name>Q5JKN0_ORYSJ</name>
<protein>
    <submittedName>
        <fullName evidence="1">Uncharacterized protein</fullName>
    </submittedName>
</protein>
<evidence type="ECO:0000313" key="1">
    <source>
        <dbReference type="EMBL" id="BAD87978.1"/>
    </source>
</evidence>
<accession>Q5JKN0</accession>
<dbReference type="Proteomes" id="UP000817658">
    <property type="component" value="Chromosome 1"/>
</dbReference>